<evidence type="ECO:0000313" key="2">
    <source>
        <dbReference type="EMBL" id="KEY68371.1"/>
    </source>
</evidence>
<proteinExistence type="predicted"/>
<dbReference type="OrthoDB" id="19657at2759"/>
<dbReference type="SUPFAM" id="SSF53474">
    <property type="entry name" value="alpha/beta-Hydrolases"/>
    <property type="match status" value="1"/>
</dbReference>
<protein>
    <recommendedName>
        <fullName evidence="1">AB hydrolase-1 domain-containing protein</fullName>
    </recommendedName>
</protein>
<dbReference type="PRINTS" id="PR00111">
    <property type="entry name" value="ABHYDROLASE"/>
</dbReference>
<dbReference type="Pfam" id="PF00561">
    <property type="entry name" value="Abhydrolase_1"/>
    <property type="match status" value="1"/>
</dbReference>
<dbReference type="InterPro" id="IPR029058">
    <property type="entry name" value="AB_hydrolase_fold"/>
</dbReference>
<keyword evidence="3" id="KW-1185">Reference proteome</keyword>
<evidence type="ECO:0000259" key="1">
    <source>
        <dbReference type="Pfam" id="PF00561"/>
    </source>
</evidence>
<reference evidence="2 3" key="1">
    <citation type="journal article" date="2014" name="BMC Genomics">
        <title>Comparative genome sequencing reveals chemotype-specific gene clusters in the toxigenic black mold Stachybotrys.</title>
        <authorList>
            <person name="Semeiks J."/>
            <person name="Borek D."/>
            <person name="Otwinowski Z."/>
            <person name="Grishin N.V."/>
        </authorList>
    </citation>
    <scope>NUCLEOTIDE SEQUENCE [LARGE SCALE GENOMIC DNA]</scope>
    <source>
        <strain evidence="3">CBS 109288 / IBT 7711</strain>
    </source>
</reference>
<accession>A0A084ASU2</accession>
<feature type="domain" description="AB hydrolase-1" evidence="1">
    <location>
        <begin position="58"/>
        <end position="331"/>
    </location>
</feature>
<dbReference type="InterPro" id="IPR050471">
    <property type="entry name" value="AB_hydrolase"/>
</dbReference>
<dbReference type="InterPro" id="IPR000073">
    <property type="entry name" value="AB_hydrolase_1"/>
</dbReference>
<dbReference type="AlphaFoldDB" id="A0A084ASU2"/>
<evidence type="ECO:0000313" key="3">
    <source>
        <dbReference type="Proteomes" id="UP000028045"/>
    </source>
</evidence>
<dbReference type="PANTHER" id="PTHR43433:SF5">
    <property type="entry name" value="AB HYDROLASE-1 DOMAIN-CONTAINING PROTEIN"/>
    <property type="match status" value="1"/>
</dbReference>
<dbReference type="HOGENOM" id="CLU_020336_20_1_1"/>
<dbReference type="EMBL" id="KL648579">
    <property type="protein sequence ID" value="KEY68371.1"/>
    <property type="molecule type" value="Genomic_DNA"/>
</dbReference>
<sequence length="349" mass="38888">MSAPKPFPSIDETVHHPAYASAIWDLKPERKETLSVAKGRGGPVDIAFEIHGVGPQKIVLIMGLAGFKTSWQRQTYHFGHRLRDKYSVLILDNRGMGESSKPFARFTTKDMGMDVIEILDHVGWTQEREINLVGISMGGMIAQEIAYAIPTRIETLSLLSTSACVENGKSLQNTFIDIIGFFMPKSEDRSVLDTAHQIFPQEWLEAADAEHLPSADETPTCGPAPGTPDGRYMLFGSNFQRFQAQEIHKRHSSDFTRKGLVCQLTAVAGHRKSPEQLTEMADKIGRGRILVMHGTKDNLISFPNGEKLIKTIRPGVGLIVEGMGHAAIMERAPWLNSLLEERMEAWRQQ</sequence>
<dbReference type="Gene3D" id="3.40.50.1820">
    <property type="entry name" value="alpha/beta hydrolase"/>
    <property type="match status" value="1"/>
</dbReference>
<organism evidence="2 3">
    <name type="scientific">Stachybotrys chartarum (strain CBS 109288 / IBT 7711)</name>
    <name type="common">Toxic black mold</name>
    <name type="synonym">Stilbospora chartarum</name>
    <dbReference type="NCBI Taxonomy" id="1280523"/>
    <lineage>
        <taxon>Eukaryota</taxon>
        <taxon>Fungi</taxon>
        <taxon>Dikarya</taxon>
        <taxon>Ascomycota</taxon>
        <taxon>Pezizomycotina</taxon>
        <taxon>Sordariomycetes</taxon>
        <taxon>Hypocreomycetidae</taxon>
        <taxon>Hypocreales</taxon>
        <taxon>Stachybotryaceae</taxon>
        <taxon>Stachybotrys</taxon>
    </lineage>
</organism>
<dbReference type="PANTHER" id="PTHR43433">
    <property type="entry name" value="HYDROLASE, ALPHA/BETA FOLD FAMILY PROTEIN"/>
    <property type="match status" value="1"/>
</dbReference>
<name>A0A084ASU2_STACB</name>
<dbReference type="Proteomes" id="UP000028045">
    <property type="component" value="Unassembled WGS sequence"/>
</dbReference>
<gene>
    <name evidence="2" type="ORF">S7711_01149</name>
</gene>